<feature type="signal peptide" evidence="1">
    <location>
        <begin position="1"/>
        <end position="31"/>
    </location>
</feature>
<dbReference type="CDD" id="cd00736">
    <property type="entry name" value="lambda_lys-like"/>
    <property type="match status" value="1"/>
</dbReference>
<reference evidence="2 3" key="1">
    <citation type="journal article" date="2007" name="PLoS Genet.">
        <title>Patterns and implications of gene gain and loss in the evolution of Prochlorococcus.</title>
        <authorList>
            <person name="Kettler G.C."/>
            <person name="Martiny A.C."/>
            <person name="Huang K."/>
            <person name="Zucker J."/>
            <person name="Coleman M.L."/>
            <person name="Rodrigue S."/>
            <person name="Chen F."/>
            <person name="Lapidus A."/>
            <person name="Ferriera S."/>
            <person name="Johnson J."/>
            <person name="Steglich C."/>
            <person name="Church G.M."/>
            <person name="Richardson P."/>
            <person name="Chisholm S.W."/>
        </authorList>
    </citation>
    <scope>NUCLEOTIDE SEQUENCE [LARGE SCALE GENOMIC DNA]</scope>
    <source>
        <strain evidence="2 3">MIT 9303</strain>
    </source>
</reference>
<dbReference type="Gene3D" id="1.10.530.10">
    <property type="match status" value="1"/>
</dbReference>
<dbReference type="CAZy" id="GH104">
    <property type="family name" value="Glycoside Hydrolase Family 104"/>
</dbReference>
<dbReference type="HOGENOM" id="CLU_080928_0_0_3"/>
<dbReference type="STRING" id="59922.P9303_15601"/>
<dbReference type="BioCyc" id="PMAR59922:G1G80-1355-MONOMER"/>
<dbReference type="AlphaFoldDB" id="A2C9Z4"/>
<organism evidence="2 3">
    <name type="scientific">Prochlorococcus marinus (strain MIT 9303)</name>
    <dbReference type="NCBI Taxonomy" id="59922"/>
    <lineage>
        <taxon>Bacteria</taxon>
        <taxon>Bacillati</taxon>
        <taxon>Cyanobacteriota</taxon>
        <taxon>Cyanophyceae</taxon>
        <taxon>Synechococcales</taxon>
        <taxon>Prochlorococcaceae</taxon>
        <taxon>Prochlorococcus</taxon>
    </lineage>
</organism>
<dbReference type="EMBL" id="CP000554">
    <property type="protein sequence ID" value="ABM78304.1"/>
    <property type="molecule type" value="Genomic_DNA"/>
</dbReference>
<sequence length="266" mass="28973">MQRMFVPASTVYRLISAVAAGFLPFSIAAGAAQATATGAAQVINIPIPPPVSIPSVELTVRSQSLSTPEEVSSAALPFVITPERRALLNTIRFAEGTWKNGHDLGYRVMFGGGLMASLDRHPNRVIYSSRYASAAAGAYQFMPFTWDMVTRSLGLRGFGPEVQDQGALFLVQRRKALGLTDSGFMTPLLAAKLAPEWASFPTLSGRSYYGQPVKRFASLLGFYKFNLAQLRSIRDQRRQDLAELGNDAARRPVCTPPTILCSIQSR</sequence>
<evidence type="ECO:0000256" key="1">
    <source>
        <dbReference type="SAM" id="SignalP"/>
    </source>
</evidence>
<protein>
    <submittedName>
        <fullName evidence="2">Possible endolysin</fullName>
    </submittedName>
</protein>
<evidence type="ECO:0000313" key="3">
    <source>
        <dbReference type="Proteomes" id="UP000002274"/>
    </source>
</evidence>
<dbReference type="Proteomes" id="UP000002274">
    <property type="component" value="Chromosome"/>
</dbReference>
<name>A2C9Z4_PROM3</name>
<dbReference type="SUPFAM" id="SSF53955">
    <property type="entry name" value="Lysozyme-like"/>
    <property type="match status" value="1"/>
</dbReference>
<proteinExistence type="predicted"/>
<keyword evidence="1" id="KW-0732">Signal</keyword>
<accession>A2C9Z4</accession>
<gene>
    <name evidence="2" type="ordered locus">P9303_15601</name>
</gene>
<evidence type="ECO:0000313" key="2">
    <source>
        <dbReference type="EMBL" id="ABM78304.1"/>
    </source>
</evidence>
<dbReference type="RefSeq" id="WP_011826195.1">
    <property type="nucleotide sequence ID" value="NC_008820.1"/>
</dbReference>
<dbReference type="InterPro" id="IPR023346">
    <property type="entry name" value="Lysozyme-like_dom_sf"/>
</dbReference>
<dbReference type="KEGG" id="pmf:P9303_15601"/>
<feature type="chain" id="PRO_5002642986" evidence="1">
    <location>
        <begin position="32"/>
        <end position="266"/>
    </location>
</feature>